<dbReference type="Proteomes" id="UP000288168">
    <property type="component" value="Unassembled WGS sequence"/>
</dbReference>
<evidence type="ECO:0000256" key="1">
    <source>
        <dbReference type="SAM" id="MobiDB-lite"/>
    </source>
</evidence>
<keyword evidence="3" id="KW-1185">Reference proteome</keyword>
<feature type="compositionally biased region" description="Polar residues" evidence="1">
    <location>
        <begin position="255"/>
        <end position="275"/>
    </location>
</feature>
<feature type="compositionally biased region" description="Polar residues" evidence="1">
    <location>
        <begin position="144"/>
        <end position="153"/>
    </location>
</feature>
<evidence type="ECO:0000313" key="3">
    <source>
        <dbReference type="Proteomes" id="UP000288168"/>
    </source>
</evidence>
<feature type="compositionally biased region" description="Pro residues" evidence="1">
    <location>
        <begin position="226"/>
        <end position="237"/>
    </location>
</feature>
<feature type="region of interest" description="Disordered" evidence="1">
    <location>
        <begin position="1"/>
        <end position="300"/>
    </location>
</feature>
<feature type="compositionally biased region" description="Polar residues" evidence="1">
    <location>
        <begin position="1"/>
        <end position="80"/>
    </location>
</feature>
<accession>A0A428P0L2</accession>
<feature type="compositionally biased region" description="Low complexity" evidence="1">
    <location>
        <begin position="195"/>
        <end position="204"/>
    </location>
</feature>
<proteinExistence type="predicted"/>
<organism evidence="2 3">
    <name type="scientific">Fusarium duplospermum</name>
    <dbReference type="NCBI Taxonomy" id="1325734"/>
    <lineage>
        <taxon>Eukaryota</taxon>
        <taxon>Fungi</taxon>
        <taxon>Dikarya</taxon>
        <taxon>Ascomycota</taxon>
        <taxon>Pezizomycotina</taxon>
        <taxon>Sordariomycetes</taxon>
        <taxon>Hypocreomycetidae</taxon>
        <taxon>Hypocreales</taxon>
        <taxon>Nectriaceae</taxon>
        <taxon>Fusarium</taxon>
        <taxon>Fusarium solani species complex</taxon>
    </lineage>
</organism>
<feature type="compositionally biased region" description="Low complexity" evidence="1">
    <location>
        <begin position="81"/>
        <end position="98"/>
    </location>
</feature>
<dbReference type="AlphaFoldDB" id="A0A428P0L2"/>
<protein>
    <submittedName>
        <fullName evidence="2">Uncharacterized protein</fullName>
    </submittedName>
</protein>
<dbReference type="EMBL" id="NKCI01000235">
    <property type="protein sequence ID" value="RSL46569.1"/>
    <property type="molecule type" value="Genomic_DNA"/>
</dbReference>
<feature type="compositionally biased region" description="Basic and acidic residues" evidence="1">
    <location>
        <begin position="177"/>
        <end position="187"/>
    </location>
</feature>
<reference evidence="2 3" key="1">
    <citation type="submission" date="2017-06" db="EMBL/GenBank/DDBJ databases">
        <title>Comparative genomic analysis of Ambrosia Fusariam Clade fungi.</title>
        <authorList>
            <person name="Stajich J.E."/>
            <person name="Carrillo J."/>
            <person name="Kijimoto T."/>
            <person name="Eskalen A."/>
            <person name="O'Donnell K."/>
            <person name="Kasson M."/>
        </authorList>
    </citation>
    <scope>NUCLEOTIDE SEQUENCE [LARGE SCALE GENOMIC DNA]</scope>
    <source>
        <strain evidence="2 3">NRRL62584</strain>
    </source>
</reference>
<gene>
    <name evidence="2" type="ORF">CEP54_013770</name>
</gene>
<comment type="caution">
    <text evidence="2">The sequence shown here is derived from an EMBL/GenBank/DDBJ whole genome shotgun (WGS) entry which is preliminary data.</text>
</comment>
<name>A0A428P0L2_9HYPO</name>
<evidence type="ECO:0000313" key="2">
    <source>
        <dbReference type="EMBL" id="RSL46569.1"/>
    </source>
</evidence>
<sequence>MSPVSAPTAQTVDPQSPSTPRVSSGTQSPFATQSPSTPQSRFTTQVSSPTQTRSTPPVFSGTNTPSTARSSFTSQKSPTTQASSVAQESSSAQEPSAAIYGPLLSLKRRTEEQRDKSPKRRVQPPLLNFGSQSDDDGSFLADSEMTSPGSSRGTMKIFSGSQALVPPEATVPCDTTSRTEARRELHNRVSRRVTRSVTRSTGGAALLGGPVGTTTPTPNVASAMDPPSPRPTPPMTPQRPGRASRLPRPVAPTTPVRSRSRSITSQSDTPRSRNVTPEARMGSQHGVQQLPQPCQGDDASKESCIYAKCPQVQTIVDQYFRPRPDRASGGESDKN</sequence>